<dbReference type="RefSeq" id="WP_109802014.1">
    <property type="nucleotide sequence ID" value="NZ_QGKS01000211.1"/>
</dbReference>
<protein>
    <submittedName>
        <fullName evidence="2">Uncharacterized protein</fullName>
    </submittedName>
</protein>
<feature type="region of interest" description="Disordered" evidence="1">
    <location>
        <begin position="161"/>
        <end position="182"/>
    </location>
</feature>
<evidence type="ECO:0000313" key="2">
    <source>
        <dbReference type="EMBL" id="PWR14871.1"/>
    </source>
</evidence>
<organism evidence="2 3">
    <name type="scientific">Micromonospora sicca</name>
    <dbReference type="NCBI Taxonomy" id="2202420"/>
    <lineage>
        <taxon>Bacteria</taxon>
        <taxon>Bacillati</taxon>
        <taxon>Actinomycetota</taxon>
        <taxon>Actinomycetes</taxon>
        <taxon>Micromonosporales</taxon>
        <taxon>Micromonosporaceae</taxon>
        <taxon>Micromonospora</taxon>
    </lineage>
</organism>
<dbReference type="EMBL" id="QGKS01000211">
    <property type="protein sequence ID" value="PWR14871.1"/>
    <property type="molecule type" value="Genomic_DNA"/>
</dbReference>
<dbReference type="Proteomes" id="UP000246050">
    <property type="component" value="Unassembled WGS sequence"/>
</dbReference>
<name>A0A317DJQ4_9ACTN</name>
<gene>
    <name evidence="2" type="ORF">DKT69_14060</name>
</gene>
<sequence length="207" mass="23235">MPPDIASASAAARLDRILTTGQMKGFPPFGAEADQPTACFSESPLPHLIHLLKRGWQPWGLLFTRQWVYDQGGEPVSYMRKARWDTRQRQDKPFAVRLEADPGEGWSDWTHEREWRVPLDPQRPYLTLTPQSVAGILIGDSSWQPTPGWGPFINRISGQLSDGNDPFDEPWPEPPPIWTSAPKWLWNSSTGQFLTSPQAPAPRAGIG</sequence>
<evidence type="ECO:0000256" key="1">
    <source>
        <dbReference type="SAM" id="MobiDB-lite"/>
    </source>
</evidence>
<dbReference type="OrthoDB" id="4191384at2"/>
<comment type="caution">
    <text evidence="2">The sequence shown here is derived from an EMBL/GenBank/DDBJ whole genome shotgun (WGS) entry which is preliminary data.</text>
</comment>
<proteinExistence type="predicted"/>
<evidence type="ECO:0000313" key="3">
    <source>
        <dbReference type="Proteomes" id="UP000246050"/>
    </source>
</evidence>
<reference evidence="2 3" key="1">
    <citation type="submission" date="2018-05" db="EMBL/GenBank/DDBJ databases">
        <title>Micromonosporas from Atacama Desert.</title>
        <authorList>
            <person name="Carro L."/>
            <person name="Golinska P."/>
            <person name="Klenk H.-P."/>
            <person name="Goodfellow M."/>
        </authorList>
    </citation>
    <scope>NUCLEOTIDE SEQUENCE [LARGE SCALE GENOMIC DNA]</scope>
    <source>
        <strain evidence="2 3">4G51</strain>
    </source>
</reference>
<accession>A0A317DJQ4</accession>
<dbReference type="AlphaFoldDB" id="A0A317DJQ4"/>